<gene>
    <name evidence="6" type="ORF">MGYG_04511</name>
</gene>
<dbReference type="SMART" id="SM00248">
    <property type="entry name" value="ANK"/>
    <property type="match status" value="15"/>
</dbReference>
<dbReference type="eggNOG" id="KOG4177">
    <property type="taxonomic scope" value="Eukaryota"/>
</dbReference>
<dbReference type="OMA" id="NRTAISY"/>
<organism evidence="7">
    <name type="scientific">Arthroderma gypseum (strain ATCC MYA-4604 / CBS 118893)</name>
    <name type="common">Microsporum gypseum</name>
    <dbReference type="NCBI Taxonomy" id="535722"/>
    <lineage>
        <taxon>Eukaryota</taxon>
        <taxon>Fungi</taxon>
        <taxon>Dikarya</taxon>
        <taxon>Ascomycota</taxon>
        <taxon>Pezizomycotina</taxon>
        <taxon>Eurotiomycetes</taxon>
        <taxon>Eurotiomycetidae</taxon>
        <taxon>Onygenales</taxon>
        <taxon>Arthrodermataceae</taxon>
        <taxon>Nannizzia</taxon>
    </lineage>
</organism>
<dbReference type="PANTHER" id="PTHR24198:SF165">
    <property type="entry name" value="ANKYRIN REPEAT-CONTAINING PROTEIN-RELATED"/>
    <property type="match status" value="1"/>
</dbReference>
<feature type="transmembrane region" description="Helical" evidence="5">
    <location>
        <begin position="325"/>
        <end position="345"/>
    </location>
</feature>
<feature type="compositionally biased region" description="Basic and acidic residues" evidence="4">
    <location>
        <begin position="153"/>
        <end position="162"/>
    </location>
</feature>
<dbReference type="VEuPathDB" id="FungiDB:MGYG_04511"/>
<evidence type="ECO:0000256" key="4">
    <source>
        <dbReference type="SAM" id="MobiDB-lite"/>
    </source>
</evidence>
<keyword evidence="7" id="KW-1185">Reference proteome</keyword>
<evidence type="ECO:0000256" key="3">
    <source>
        <dbReference type="PROSITE-ProRule" id="PRU00023"/>
    </source>
</evidence>
<keyword evidence="5" id="KW-0472">Membrane</keyword>
<dbReference type="RefSeq" id="XP_003174333.1">
    <property type="nucleotide sequence ID" value="XM_003174285.1"/>
</dbReference>
<dbReference type="InterPro" id="IPR002110">
    <property type="entry name" value="Ankyrin_rpt"/>
</dbReference>
<dbReference type="EMBL" id="DS989824">
    <property type="protein sequence ID" value="EFR01503.1"/>
    <property type="molecule type" value="Genomic_DNA"/>
</dbReference>
<evidence type="ECO:0000313" key="7">
    <source>
        <dbReference type="Proteomes" id="UP000002669"/>
    </source>
</evidence>
<dbReference type="SUPFAM" id="SSF48403">
    <property type="entry name" value="Ankyrin repeat"/>
    <property type="match status" value="2"/>
</dbReference>
<feature type="repeat" description="ANK" evidence="3">
    <location>
        <begin position="1208"/>
        <end position="1241"/>
    </location>
</feature>
<dbReference type="PROSITE" id="PS50088">
    <property type="entry name" value="ANK_REPEAT"/>
    <property type="match status" value="4"/>
</dbReference>
<evidence type="ECO:0000256" key="2">
    <source>
        <dbReference type="ARBA" id="ARBA00023043"/>
    </source>
</evidence>
<keyword evidence="2 3" id="KW-0040">ANK repeat</keyword>
<protein>
    <submittedName>
        <fullName evidence="6">Ankyrin repeat domain-containing protein 28</fullName>
    </submittedName>
</protein>
<dbReference type="GeneID" id="10029626"/>
<reference evidence="7" key="1">
    <citation type="journal article" date="2012" name="MBio">
        <title>Comparative genome analysis of Trichophyton rubrum and related dermatophytes reveals candidate genes involved in infection.</title>
        <authorList>
            <person name="Martinez D.A."/>
            <person name="Oliver B.G."/>
            <person name="Graeser Y."/>
            <person name="Goldberg J.M."/>
            <person name="Li W."/>
            <person name="Martinez-Rossi N.M."/>
            <person name="Monod M."/>
            <person name="Shelest E."/>
            <person name="Barton R.C."/>
            <person name="Birch E."/>
            <person name="Brakhage A.A."/>
            <person name="Chen Z."/>
            <person name="Gurr S.J."/>
            <person name="Heiman D."/>
            <person name="Heitman J."/>
            <person name="Kosti I."/>
            <person name="Rossi A."/>
            <person name="Saif S."/>
            <person name="Samalova M."/>
            <person name="Saunders C.W."/>
            <person name="Shea T."/>
            <person name="Summerbell R.C."/>
            <person name="Xu J."/>
            <person name="Young S."/>
            <person name="Zeng Q."/>
            <person name="Birren B.W."/>
            <person name="Cuomo C.A."/>
            <person name="White T.C."/>
        </authorList>
    </citation>
    <scope>NUCLEOTIDE SEQUENCE [LARGE SCALE GENOMIC DNA]</scope>
    <source>
        <strain evidence="7">ATCC MYA-4604 / CBS 118893</strain>
    </source>
</reference>
<feature type="repeat" description="ANK" evidence="3">
    <location>
        <begin position="1444"/>
        <end position="1481"/>
    </location>
</feature>
<feature type="region of interest" description="Disordered" evidence="4">
    <location>
        <begin position="153"/>
        <end position="177"/>
    </location>
</feature>
<dbReference type="PRINTS" id="PR01415">
    <property type="entry name" value="ANKYRIN"/>
</dbReference>
<dbReference type="InParanoid" id="E4UTF8"/>
<dbReference type="PANTHER" id="PTHR24198">
    <property type="entry name" value="ANKYRIN REPEAT AND PROTEIN KINASE DOMAIN-CONTAINING PROTEIN"/>
    <property type="match status" value="1"/>
</dbReference>
<evidence type="ECO:0000313" key="6">
    <source>
        <dbReference type="EMBL" id="EFR01503.1"/>
    </source>
</evidence>
<dbReference type="STRING" id="535722.E4UTF8"/>
<dbReference type="PROSITE" id="PS50297">
    <property type="entry name" value="ANK_REP_REGION"/>
    <property type="match status" value="2"/>
</dbReference>
<keyword evidence="1" id="KW-0677">Repeat</keyword>
<keyword evidence="5" id="KW-0812">Transmembrane</keyword>
<dbReference type="Pfam" id="PF12796">
    <property type="entry name" value="Ank_2"/>
    <property type="match status" value="4"/>
</dbReference>
<sequence length="1553" mass="171891">MAADWWNEFSNNLATDLAPLISLFGEAPTKQYLSECLTKTDIIIFSMAPLGIITTVVSAIRVCGTPSLRAFIGRAQEGAGNAEAELCSSTSREVCELYNNGGIARVFGRPKLLEIVHDPNATIEDFYPEHPDSHAVAGIYLFKDYLKKDNQEWREVDKRPGDEENESSLDDNDTKDPRFAINPNLSLNVGIKQGSRHWFTAAAILGALLQSGVLVWAAIARYKFNDVKRDLQDTYAIPLAVIGTFLLCFGTGLCANLIESSTKERVFERNPKENGASASRLYWVQPGTQFVGDQAFDSFAYTHSEGEFTRYITSWKTGKGKYNGVGVWVAISCTSLGFLLQFLGLRACHSSVAVAQLGVTLVMSVVRSMLRANRLSDEEVYLVDSPDLYKGHELDWLALELITGPQSGNKAHRLDKFGSRLTVSPCQYAAVRLSEVCWKLSNPTNAEKGLYSTENIYFIRTSVHHGGNCILSGFRLENSESGESQAIQRQCQTPEDWWDSGAAIPEKWASHLRSAPDRWRVTEQSNSSADKTPDKLARAFMYGARLHHMACDWDEKLVPVRVVAQRLAQAIASTMHILDTTDASWKEGWRSAFTLFWAVPCKLEEEEKGTDTSGNIYMSLKREVGEDGRGISTWCTDIVELEAVLGLWLWSLRHLNTKTDTSFKRILAMKAQHSAGTDFTSSFNLWSNGGNFGIEETEVDLSQQTRPLFGRHNVPSEYHSKRTTVLGITSHMASLPAMCAQEIYSIYFASMVHIIKNIGGRTDVRSSGDLTLVNSNLSQIQDAFIRSGLGNDRDFLICTLPAFITKGNLPSILEVLTNTEKTAETYVKDGLWLETEKLLSWALLHSQQLKNTSDHDEGRIKEVEYLNRRRLLTLSLCECYRKALLKGEVEFCLSGITRMLNTLHEQEHVPLKVTDSPRAEGIAKFKDNSKGKENQESTVKENSQTLADAVNSYGLAINEIIYSKFKEMLPKLAAEIATLQSKLDTKRNPLLHVDSDLPSRQTTNIIEQKGALLLKAITDGSLASTLSLLDEESAISDGANGGQALSQAVKQGWISVVKALVEYGAALQWRDSDGRSTISFAAERGDMNSYDYLQARGAFPGIADNLSRTPLFYASSQGHIAIMNNLLFTGRVEPDSRDKYGKTPLSIAAENGHFEAARFLLSTKMVNVDNLDNTSRTPLSWAAGNGHDDAVKFLLTSSDCKPDIQDKEGKSALNWAARNGHDKVIKTLLVCKEVNPNLKDAEGRTPLFNAVLSNHPQAIEALGDKEAVDVNSPDKFGYSPLHFAAKGSRETLQTLMKTKSLNVNFQGKGGLTALQHAVRYKHYEVAEVLINVEGMDLNAQNSEGTTALSLAIRINNLRMFNLLVDTQMVDCNLSDNSNMTPLCWAAGSQNAEMVDILVNKYGVNVNVNTDNGGPLLQAAEYCHLEIMKLLLSQKEIDVNAQDGLGSTALHITVSKMHIHPDAIEATKLLLEHGADPNIQLFEEGWSPLHVAAKFNCLKMCSLLLQVEGIELNLKTPEGKTPRDFAWDDKHYALAEELESKGGKRGYQVEKVQK</sequence>
<feature type="transmembrane region" description="Helical" evidence="5">
    <location>
        <begin position="239"/>
        <end position="258"/>
    </location>
</feature>
<feature type="repeat" description="ANK" evidence="3">
    <location>
        <begin position="1140"/>
        <end position="1162"/>
    </location>
</feature>
<feature type="transmembrane region" description="Helical" evidence="5">
    <location>
        <begin position="198"/>
        <end position="219"/>
    </location>
</feature>
<proteinExistence type="predicted"/>
<evidence type="ECO:0000256" key="1">
    <source>
        <dbReference type="ARBA" id="ARBA00022737"/>
    </source>
</evidence>
<dbReference type="OrthoDB" id="4195095at2759"/>
<keyword evidence="5" id="KW-1133">Transmembrane helix</keyword>
<dbReference type="HOGENOM" id="CLU_001887_1_0_1"/>
<dbReference type="InterPro" id="IPR036770">
    <property type="entry name" value="Ankyrin_rpt-contain_sf"/>
</dbReference>
<accession>E4UTF8</accession>
<dbReference type="Proteomes" id="UP000002669">
    <property type="component" value="Unassembled WGS sequence"/>
</dbReference>
<feature type="repeat" description="ANK" evidence="3">
    <location>
        <begin position="1040"/>
        <end position="1072"/>
    </location>
</feature>
<evidence type="ECO:0000256" key="5">
    <source>
        <dbReference type="SAM" id="Phobius"/>
    </source>
</evidence>
<name>E4UTF8_ARTGP</name>
<dbReference type="Gene3D" id="1.25.40.20">
    <property type="entry name" value="Ankyrin repeat-containing domain"/>
    <property type="match status" value="4"/>
</dbReference>
<feature type="transmembrane region" description="Helical" evidence="5">
    <location>
        <begin position="42"/>
        <end position="64"/>
    </location>
</feature>